<proteinExistence type="predicted"/>
<evidence type="ECO:0000259" key="1">
    <source>
        <dbReference type="Pfam" id="PF03551"/>
    </source>
</evidence>
<dbReference type="PANTHER" id="PTHR43252">
    <property type="entry name" value="TRANSCRIPTIONAL REGULATOR YQJI"/>
    <property type="match status" value="1"/>
</dbReference>
<dbReference type="Gene3D" id="1.10.10.10">
    <property type="entry name" value="Winged helix-like DNA-binding domain superfamily/Winged helix DNA-binding domain"/>
    <property type="match status" value="1"/>
</dbReference>
<dbReference type="InterPro" id="IPR036390">
    <property type="entry name" value="WH_DNA-bd_sf"/>
</dbReference>
<dbReference type="EMBL" id="JANWTC010000004">
    <property type="protein sequence ID" value="MCS5479444.1"/>
    <property type="molecule type" value="Genomic_DNA"/>
</dbReference>
<evidence type="ECO:0000313" key="2">
    <source>
        <dbReference type="EMBL" id="MCS5479444.1"/>
    </source>
</evidence>
<dbReference type="Pfam" id="PF03551">
    <property type="entry name" value="PadR"/>
    <property type="match status" value="1"/>
</dbReference>
<dbReference type="Proteomes" id="UP001205965">
    <property type="component" value="Unassembled WGS sequence"/>
</dbReference>
<dbReference type="SUPFAM" id="SSF46785">
    <property type="entry name" value="Winged helix' DNA-binding domain"/>
    <property type="match status" value="1"/>
</dbReference>
<reference evidence="2 3" key="1">
    <citation type="submission" date="2022-08" db="EMBL/GenBank/DDBJ databases">
        <title>YIM 101645 draft genome.</title>
        <authorList>
            <person name="Chen X."/>
        </authorList>
    </citation>
    <scope>NUCLEOTIDE SEQUENCE [LARGE SCALE GENOMIC DNA]</scope>
    <source>
        <strain evidence="2 3">YIM 101645</strain>
    </source>
</reference>
<comment type="caution">
    <text evidence="2">The sequence shown here is derived from an EMBL/GenBank/DDBJ whole genome shotgun (WGS) entry which is preliminary data.</text>
</comment>
<organism evidence="2 3">
    <name type="scientific">Corynebacterium lemuris</name>
    <dbReference type="NCBI Taxonomy" id="1859292"/>
    <lineage>
        <taxon>Bacteria</taxon>
        <taxon>Bacillati</taxon>
        <taxon>Actinomycetota</taxon>
        <taxon>Actinomycetes</taxon>
        <taxon>Mycobacteriales</taxon>
        <taxon>Corynebacteriaceae</taxon>
        <taxon>Corynebacterium</taxon>
    </lineage>
</organism>
<keyword evidence="3" id="KW-1185">Reference proteome</keyword>
<dbReference type="InterPro" id="IPR005149">
    <property type="entry name" value="Tscrpt_reg_PadR_N"/>
</dbReference>
<protein>
    <submittedName>
        <fullName evidence="2">PadR family transcriptional regulator</fullName>
    </submittedName>
</protein>
<dbReference type="InterPro" id="IPR036388">
    <property type="entry name" value="WH-like_DNA-bd_sf"/>
</dbReference>
<dbReference type="PANTHER" id="PTHR43252:SF6">
    <property type="entry name" value="NEGATIVE TRANSCRIPTION REGULATOR PADR"/>
    <property type="match status" value="1"/>
</dbReference>
<dbReference type="RefSeq" id="WP_259427502.1">
    <property type="nucleotide sequence ID" value="NZ_JANWTC010000004.1"/>
</dbReference>
<evidence type="ECO:0000313" key="3">
    <source>
        <dbReference type="Proteomes" id="UP001205965"/>
    </source>
</evidence>
<feature type="domain" description="Transcription regulator PadR N-terminal" evidence="1">
    <location>
        <begin position="7"/>
        <end position="82"/>
    </location>
</feature>
<name>A0ABT2FW23_9CORY</name>
<sequence>MSIKFSLLSLLEEQPRAVGQLRTVFEARTSATWPINVGQVYQTVQRLHRDGLITHHGTDTSGSGRSAEVYAVTDTGREVLAEWWSTPVLPPKDARQELVIKIAMAVTNPAINTPALILRQRQALMAALREATRQKAALPAAATADRLLLEHRIFELEAQGRWLDHIETLPAPDQETP</sequence>
<gene>
    <name evidence="2" type="ORF">NYP18_07215</name>
</gene>
<accession>A0ABT2FW23</accession>